<dbReference type="PANTHER" id="PTHR34476">
    <property type="entry name" value="DNA-DIRECTED RNA POLYMERASE SUBUNIT OMEGA"/>
    <property type="match status" value="1"/>
</dbReference>
<keyword evidence="6 11" id="KW-0548">Nucleotidyltransferase</keyword>
<evidence type="ECO:0000256" key="6">
    <source>
        <dbReference type="ARBA" id="ARBA00022695"/>
    </source>
</evidence>
<dbReference type="EC" id="2.7.7.6" evidence="2 11"/>
<dbReference type="Pfam" id="PF01192">
    <property type="entry name" value="RNA_pol_Rpb6"/>
    <property type="match status" value="1"/>
</dbReference>
<keyword evidence="7 11" id="KW-0804">Transcription</keyword>
<dbReference type="HAMAP" id="MF_00366">
    <property type="entry name" value="RNApol_bact_RpoZ"/>
    <property type="match status" value="1"/>
</dbReference>
<evidence type="ECO:0000256" key="7">
    <source>
        <dbReference type="ARBA" id="ARBA00023163"/>
    </source>
</evidence>
<evidence type="ECO:0000256" key="3">
    <source>
        <dbReference type="ARBA" id="ARBA00013725"/>
    </source>
</evidence>
<dbReference type="InterPro" id="IPR036161">
    <property type="entry name" value="RPB6/omega-like_sf"/>
</dbReference>
<dbReference type="Proteomes" id="UP001168167">
    <property type="component" value="Unassembled WGS sequence"/>
</dbReference>
<keyword evidence="13" id="KW-1185">Reference proteome</keyword>
<evidence type="ECO:0000256" key="1">
    <source>
        <dbReference type="ARBA" id="ARBA00006711"/>
    </source>
</evidence>
<evidence type="ECO:0000256" key="9">
    <source>
        <dbReference type="ARBA" id="ARBA00030998"/>
    </source>
</evidence>
<evidence type="ECO:0000256" key="4">
    <source>
        <dbReference type="ARBA" id="ARBA00022478"/>
    </source>
</evidence>
<dbReference type="InterPro" id="IPR003716">
    <property type="entry name" value="DNA-dir_RNA_pol_omega"/>
</dbReference>
<comment type="catalytic activity">
    <reaction evidence="10 11">
        <text>RNA(n) + a ribonucleoside 5'-triphosphate = RNA(n+1) + diphosphate</text>
        <dbReference type="Rhea" id="RHEA:21248"/>
        <dbReference type="Rhea" id="RHEA-COMP:14527"/>
        <dbReference type="Rhea" id="RHEA-COMP:17342"/>
        <dbReference type="ChEBI" id="CHEBI:33019"/>
        <dbReference type="ChEBI" id="CHEBI:61557"/>
        <dbReference type="ChEBI" id="CHEBI:140395"/>
        <dbReference type="EC" id="2.7.7.6"/>
    </reaction>
</comment>
<dbReference type="EMBL" id="JANQAO010000001">
    <property type="protein sequence ID" value="MDM5146785.1"/>
    <property type="molecule type" value="Genomic_DNA"/>
</dbReference>
<evidence type="ECO:0000256" key="2">
    <source>
        <dbReference type="ARBA" id="ARBA00012418"/>
    </source>
</evidence>
<evidence type="ECO:0000313" key="13">
    <source>
        <dbReference type="Proteomes" id="UP001168167"/>
    </source>
</evidence>
<comment type="subunit">
    <text evidence="11">The RNAP catalytic core consists of 2 alpha, 1 beta, 1 beta' and 1 omega subunit. When a sigma factor is associated with the core the holoenzyme is formed, which can initiate transcription.</text>
</comment>
<evidence type="ECO:0000256" key="8">
    <source>
        <dbReference type="ARBA" id="ARBA00029924"/>
    </source>
</evidence>
<comment type="similarity">
    <text evidence="1 11">Belongs to the RNA polymerase subunit omega family.</text>
</comment>
<reference evidence="12" key="1">
    <citation type="submission" date="2022-08" db="EMBL/GenBank/DDBJ databases">
        <authorList>
            <person name="Dzunkova M."/>
            <person name="La Clair J."/>
            <person name="Tyml T."/>
            <person name="Doud D."/>
            <person name="Schulz F."/>
            <person name="Piquer S."/>
            <person name="Porcel Sanchis D."/>
            <person name="Osborn A."/>
            <person name="Robinson D."/>
            <person name="Louie K.B."/>
            <person name="Bowen B.P."/>
            <person name="Bowers R."/>
            <person name="Lee J."/>
            <person name="Arnau Llombart V."/>
            <person name="Diaz Villanueva W."/>
            <person name="Gosliner T."/>
            <person name="Northen T."/>
            <person name="Cheng J.-F."/>
            <person name="Burkart M.D."/>
            <person name="Woyke T."/>
        </authorList>
    </citation>
    <scope>NUCLEOTIDE SEQUENCE</scope>
    <source>
        <strain evidence="12">Df01</strain>
    </source>
</reference>
<dbReference type="NCBIfam" id="TIGR00690">
    <property type="entry name" value="rpoZ"/>
    <property type="match status" value="1"/>
</dbReference>
<evidence type="ECO:0000256" key="10">
    <source>
        <dbReference type="ARBA" id="ARBA00048552"/>
    </source>
</evidence>
<evidence type="ECO:0000256" key="11">
    <source>
        <dbReference type="HAMAP-Rule" id="MF_00366"/>
    </source>
</evidence>
<evidence type="ECO:0000313" key="12">
    <source>
        <dbReference type="EMBL" id="MDM5146785.1"/>
    </source>
</evidence>
<dbReference type="GO" id="GO:0000428">
    <property type="term" value="C:DNA-directed RNA polymerase complex"/>
    <property type="evidence" value="ECO:0007669"/>
    <property type="project" value="UniProtKB-KW"/>
</dbReference>
<accession>A0ABT7QJ51</accession>
<dbReference type="PANTHER" id="PTHR34476:SF1">
    <property type="entry name" value="DNA-DIRECTED RNA POLYMERASE SUBUNIT OMEGA"/>
    <property type="match status" value="1"/>
</dbReference>
<comment type="function">
    <text evidence="11">Promotes RNA polymerase assembly. Latches the N- and C-terminal regions of the beta' subunit thereby facilitating its interaction with the beta and alpha subunits.</text>
</comment>
<protein>
    <recommendedName>
        <fullName evidence="3 11">DNA-directed RNA polymerase subunit omega</fullName>
        <shortName evidence="11">RNAP omega subunit</shortName>
        <ecNumber evidence="2 11">2.7.7.6</ecNumber>
    </recommendedName>
    <alternativeName>
        <fullName evidence="9 11">RNA polymerase omega subunit</fullName>
    </alternativeName>
    <alternativeName>
        <fullName evidence="8 11">Transcriptase subunit omega</fullName>
    </alternativeName>
</protein>
<evidence type="ECO:0000256" key="5">
    <source>
        <dbReference type="ARBA" id="ARBA00022679"/>
    </source>
</evidence>
<keyword evidence="5 11" id="KW-0808">Transferase</keyword>
<dbReference type="GO" id="GO:0003899">
    <property type="term" value="F:DNA-directed RNA polymerase activity"/>
    <property type="evidence" value="ECO:0007669"/>
    <property type="project" value="UniProtKB-EC"/>
</dbReference>
<sequence>MSRTTIADCLEKCPNHFNLAYHAASRANNILRRGDAQVPDNDDKAIVIALREIAKGLYPISPLLIEAESDT</sequence>
<dbReference type="SMART" id="SM01409">
    <property type="entry name" value="RNA_pol_Rpb6"/>
    <property type="match status" value="1"/>
</dbReference>
<dbReference type="Gene3D" id="3.90.940.10">
    <property type="match status" value="1"/>
</dbReference>
<keyword evidence="4 11" id="KW-0240">DNA-directed RNA polymerase</keyword>
<proteinExistence type="inferred from homology"/>
<gene>
    <name evidence="11 12" type="primary">rpoZ</name>
    <name evidence="12" type="ORF">NQX30_00065</name>
</gene>
<organism evidence="12 13">
    <name type="scientific">Candidatus Doriopsillibacter californiensis</name>
    <dbReference type="NCBI Taxonomy" id="2970740"/>
    <lineage>
        <taxon>Bacteria</taxon>
        <taxon>Pseudomonadati</taxon>
        <taxon>Pseudomonadota</taxon>
        <taxon>Gammaproteobacteria</taxon>
        <taxon>Candidatus Tethybacterales</taxon>
        <taxon>Candidatus Persebacteraceae</taxon>
        <taxon>Candidatus Doriopsillibacter</taxon>
    </lineage>
</organism>
<dbReference type="SUPFAM" id="SSF63562">
    <property type="entry name" value="RPB6/omega subunit-like"/>
    <property type="match status" value="1"/>
</dbReference>
<name>A0ABT7QJ51_9GAMM</name>
<comment type="caution">
    <text evidence="12">The sequence shown here is derived from an EMBL/GenBank/DDBJ whole genome shotgun (WGS) entry which is preliminary data.</text>
</comment>
<reference evidence="12" key="2">
    <citation type="journal article" date="2023" name="Microbiome">
        <title>Synthase-selected sorting approach identifies a beta-lactone synthase in a nudibranch symbiotic bacterium.</title>
        <authorList>
            <person name="Dzunkova M."/>
            <person name="La Clair J.J."/>
            <person name="Tyml T."/>
            <person name="Doud D."/>
            <person name="Schulz F."/>
            <person name="Piquer-Esteban S."/>
            <person name="Porcel Sanchis D."/>
            <person name="Osborn A."/>
            <person name="Robinson D."/>
            <person name="Louie K.B."/>
            <person name="Bowen B.P."/>
            <person name="Bowers R.M."/>
            <person name="Lee J."/>
            <person name="Arnau V."/>
            <person name="Diaz-Villanueva W."/>
            <person name="Stepanauskas R."/>
            <person name="Gosliner T."/>
            <person name="Date S.V."/>
            <person name="Northen T.R."/>
            <person name="Cheng J.F."/>
            <person name="Burkart M.D."/>
            <person name="Woyke T."/>
        </authorList>
    </citation>
    <scope>NUCLEOTIDE SEQUENCE</scope>
    <source>
        <strain evidence="12">Df01</strain>
    </source>
</reference>
<dbReference type="InterPro" id="IPR006110">
    <property type="entry name" value="Pol_omega/Rpo6/RPB6"/>
</dbReference>